<organism evidence="7 8">
    <name type="scientific">Candidatus Spechtbacteria bacterium RIFCSPHIGHO2_01_FULL_43_30</name>
    <dbReference type="NCBI Taxonomy" id="1802158"/>
    <lineage>
        <taxon>Bacteria</taxon>
        <taxon>Candidatus Spechtiibacteriota</taxon>
    </lineage>
</organism>
<evidence type="ECO:0000256" key="1">
    <source>
        <dbReference type="ARBA" id="ARBA00004141"/>
    </source>
</evidence>
<dbReference type="GO" id="GO:0043190">
    <property type="term" value="C:ATP-binding cassette (ABC) transporter complex"/>
    <property type="evidence" value="ECO:0007669"/>
    <property type="project" value="InterPro"/>
</dbReference>
<feature type="domain" description="ABC transmembrane type-2" evidence="6">
    <location>
        <begin position="25"/>
        <end position="250"/>
    </location>
</feature>
<dbReference type="Pfam" id="PF01061">
    <property type="entry name" value="ABC2_membrane"/>
    <property type="match status" value="1"/>
</dbReference>
<name>A0A1G2H604_9BACT</name>
<evidence type="ECO:0000256" key="5">
    <source>
        <dbReference type="RuleBase" id="RU361157"/>
    </source>
</evidence>
<dbReference type="EMBL" id="MHOD01000019">
    <property type="protein sequence ID" value="OGZ57914.1"/>
    <property type="molecule type" value="Genomic_DNA"/>
</dbReference>
<keyword evidence="5" id="KW-1003">Cell membrane</keyword>
<dbReference type="InterPro" id="IPR013525">
    <property type="entry name" value="ABC2_TM"/>
</dbReference>
<keyword evidence="2 5" id="KW-0812">Transmembrane</keyword>
<reference evidence="7 8" key="1">
    <citation type="journal article" date="2016" name="Nat. Commun.">
        <title>Thousands of microbial genomes shed light on interconnected biogeochemical processes in an aquifer system.</title>
        <authorList>
            <person name="Anantharaman K."/>
            <person name="Brown C.T."/>
            <person name="Hug L.A."/>
            <person name="Sharon I."/>
            <person name="Castelle C.J."/>
            <person name="Probst A.J."/>
            <person name="Thomas B.C."/>
            <person name="Singh A."/>
            <person name="Wilkins M.J."/>
            <person name="Karaoz U."/>
            <person name="Brodie E.L."/>
            <person name="Williams K.H."/>
            <person name="Hubbard S.S."/>
            <person name="Banfield J.F."/>
        </authorList>
    </citation>
    <scope>NUCLEOTIDE SEQUENCE [LARGE SCALE GENOMIC DNA]</scope>
</reference>
<evidence type="ECO:0000256" key="4">
    <source>
        <dbReference type="ARBA" id="ARBA00023136"/>
    </source>
</evidence>
<feature type="transmembrane region" description="Helical" evidence="5">
    <location>
        <begin position="57"/>
        <end position="83"/>
    </location>
</feature>
<sequence>MNYLHIKGIVLRNFFLTRKSPHRVAGLFYLITLELVAWGFVTFWIQDIAETDLKVNFVLTLLGALIFWHMFYEGQQGISVAFLEDIWARNVINVFSSPVKLSEFVVALSIVSVINAIIGTLFISCLAFIFYGLEIWSFGFYIVPLFVNVLVFGWALGFVSMGLILRFGPSFEVLVWSIPAIFMPLSAVFYPVSVLPEFFAKVAYFLPTMHVFEGMRSVILNSSFPMENIVMATLLNIFYFILSIFILYLLVRSARNKGALSRLVVE</sequence>
<proteinExistence type="inferred from homology"/>
<feature type="transmembrane region" description="Helical" evidence="5">
    <location>
        <begin position="24"/>
        <end position="45"/>
    </location>
</feature>
<comment type="similarity">
    <text evidence="5">Belongs to the ABC-2 integral membrane protein family.</text>
</comment>
<comment type="caution">
    <text evidence="7">The sequence shown here is derived from an EMBL/GenBank/DDBJ whole genome shotgun (WGS) entry which is preliminary data.</text>
</comment>
<evidence type="ECO:0000256" key="2">
    <source>
        <dbReference type="ARBA" id="ARBA00022692"/>
    </source>
</evidence>
<evidence type="ECO:0000256" key="3">
    <source>
        <dbReference type="ARBA" id="ARBA00022989"/>
    </source>
</evidence>
<feature type="transmembrane region" description="Helical" evidence="5">
    <location>
        <begin position="104"/>
        <end position="132"/>
    </location>
</feature>
<dbReference type="PROSITE" id="PS51012">
    <property type="entry name" value="ABC_TM2"/>
    <property type="match status" value="1"/>
</dbReference>
<feature type="transmembrane region" description="Helical" evidence="5">
    <location>
        <begin position="173"/>
        <end position="192"/>
    </location>
</feature>
<comment type="subcellular location">
    <subcellularLocation>
        <location evidence="5">Cell membrane</location>
        <topology evidence="5">Multi-pass membrane protein</topology>
    </subcellularLocation>
    <subcellularLocation>
        <location evidence="1">Membrane</location>
        <topology evidence="1">Multi-pass membrane protein</topology>
    </subcellularLocation>
</comment>
<gene>
    <name evidence="7" type="ORF">A2827_01705</name>
</gene>
<protein>
    <recommendedName>
        <fullName evidence="5">Transport permease protein</fullName>
    </recommendedName>
</protein>
<evidence type="ECO:0000313" key="7">
    <source>
        <dbReference type="EMBL" id="OGZ57914.1"/>
    </source>
</evidence>
<keyword evidence="3 5" id="KW-1133">Transmembrane helix</keyword>
<dbReference type="AlphaFoldDB" id="A0A1G2H604"/>
<dbReference type="Proteomes" id="UP000177932">
    <property type="component" value="Unassembled WGS sequence"/>
</dbReference>
<accession>A0A1G2H604</accession>
<keyword evidence="4 5" id="KW-0472">Membrane</keyword>
<dbReference type="STRING" id="1802158.A2827_01705"/>
<feature type="transmembrane region" description="Helical" evidence="5">
    <location>
        <begin position="138"/>
        <end position="161"/>
    </location>
</feature>
<dbReference type="GO" id="GO:0140359">
    <property type="term" value="F:ABC-type transporter activity"/>
    <property type="evidence" value="ECO:0007669"/>
    <property type="project" value="InterPro"/>
</dbReference>
<evidence type="ECO:0000313" key="8">
    <source>
        <dbReference type="Proteomes" id="UP000177932"/>
    </source>
</evidence>
<evidence type="ECO:0000259" key="6">
    <source>
        <dbReference type="PROSITE" id="PS51012"/>
    </source>
</evidence>
<feature type="transmembrane region" description="Helical" evidence="5">
    <location>
        <begin position="229"/>
        <end position="251"/>
    </location>
</feature>
<dbReference type="PRINTS" id="PR00164">
    <property type="entry name" value="ABC2TRNSPORT"/>
</dbReference>
<dbReference type="InterPro" id="IPR000412">
    <property type="entry name" value="ABC_2_transport"/>
</dbReference>
<keyword evidence="5" id="KW-0813">Transport</keyword>
<dbReference type="InterPro" id="IPR047817">
    <property type="entry name" value="ABC2_TM_bact-type"/>
</dbReference>